<dbReference type="GeneID" id="20823272"/>
<accession>F8MQ17</accession>
<organism evidence="2 3">
    <name type="scientific">Neurospora tetrasperma (strain FGSC 2508 / ATCC MYA-4615 / P0657)</name>
    <dbReference type="NCBI Taxonomy" id="510951"/>
    <lineage>
        <taxon>Eukaryota</taxon>
        <taxon>Fungi</taxon>
        <taxon>Dikarya</taxon>
        <taxon>Ascomycota</taxon>
        <taxon>Pezizomycotina</taxon>
        <taxon>Sordariomycetes</taxon>
        <taxon>Sordariomycetidae</taxon>
        <taxon>Sordariales</taxon>
        <taxon>Sordariaceae</taxon>
        <taxon>Neurospora</taxon>
    </lineage>
</organism>
<evidence type="ECO:0000313" key="2">
    <source>
        <dbReference type="EMBL" id="EGO56447.1"/>
    </source>
</evidence>
<reference evidence="3" key="1">
    <citation type="journal article" date="2011" name="Genetics">
        <title>Massive changes in genome architecture accompany the transition to self-fertility in the filamentous fungus Neurospora tetrasperma.</title>
        <authorList>
            <person name="Ellison C.E."/>
            <person name="Stajich J.E."/>
            <person name="Jacobson D.J."/>
            <person name="Natvig D.O."/>
            <person name="Lapidus A."/>
            <person name="Foster B."/>
            <person name="Aerts A."/>
            <person name="Riley R."/>
            <person name="Lindquist E.A."/>
            <person name="Grigoriev I.V."/>
            <person name="Taylor J.W."/>
        </authorList>
    </citation>
    <scope>NUCLEOTIDE SEQUENCE [LARGE SCALE GENOMIC DNA]</scope>
    <source>
        <strain evidence="3">FGSC 2508 / P0657</strain>
    </source>
</reference>
<feature type="region of interest" description="Disordered" evidence="1">
    <location>
        <begin position="1"/>
        <end position="20"/>
    </location>
</feature>
<dbReference type="RefSeq" id="XP_009852044.1">
    <property type="nucleotide sequence ID" value="XM_009853742.1"/>
</dbReference>
<keyword evidence="3" id="KW-1185">Reference proteome</keyword>
<feature type="compositionally biased region" description="Polar residues" evidence="1">
    <location>
        <begin position="1"/>
        <end position="14"/>
    </location>
</feature>
<dbReference type="EMBL" id="GL891305">
    <property type="protein sequence ID" value="EGO56447.1"/>
    <property type="molecule type" value="Genomic_DNA"/>
</dbReference>
<protein>
    <submittedName>
        <fullName evidence="2">Uncharacterized protein</fullName>
    </submittedName>
</protein>
<evidence type="ECO:0000256" key="1">
    <source>
        <dbReference type="SAM" id="MobiDB-lite"/>
    </source>
</evidence>
<dbReference type="HOGENOM" id="CLU_2722818_0_0_1"/>
<evidence type="ECO:0000313" key="3">
    <source>
        <dbReference type="Proteomes" id="UP000008065"/>
    </source>
</evidence>
<dbReference type="VEuPathDB" id="FungiDB:NEUTE1DRAFT_117337"/>
<dbReference type="AlphaFoldDB" id="F8MQ17"/>
<name>F8MQ17_NEUT8</name>
<proteinExistence type="predicted"/>
<gene>
    <name evidence="2" type="ORF">NEUTE1DRAFT_117337</name>
</gene>
<sequence>MFQSLTLTQSQHQPNSSNNSLPCVGLLTLVYKTKIAPLVTITMQFRPVSSTPIMLGNAEERPSEIAIPVQSP</sequence>
<dbReference type="Proteomes" id="UP000008065">
    <property type="component" value="Unassembled WGS sequence"/>
</dbReference>
<dbReference type="KEGG" id="nte:NEUTE1DRAFT117337"/>